<proteinExistence type="predicted"/>
<evidence type="ECO:0000256" key="1">
    <source>
        <dbReference type="ARBA" id="ARBA00023015"/>
    </source>
</evidence>
<evidence type="ECO:0000259" key="3">
    <source>
        <dbReference type="Pfam" id="PF13305"/>
    </source>
</evidence>
<keyword evidence="5" id="KW-1185">Reference proteome</keyword>
<dbReference type="Proteomes" id="UP001055117">
    <property type="component" value="Unassembled WGS sequence"/>
</dbReference>
<dbReference type="SUPFAM" id="SSF46689">
    <property type="entry name" value="Homeodomain-like"/>
    <property type="match status" value="1"/>
</dbReference>
<dbReference type="SUPFAM" id="SSF48498">
    <property type="entry name" value="Tetracyclin repressor-like, C-terminal domain"/>
    <property type="match status" value="1"/>
</dbReference>
<protein>
    <recommendedName>
        <fullName evidence="3">HTH-type transcriptional regulator MT1864/Rv1816-like C-terminal domain-containing protein</fullName>
    </recommendedName>
</protein>
<reference evidence="4 5" key="1">
    <citation type="journal article" date="2021" name="Front. Microbiol.">
        <title>Comprehensive Comparative Genomics and Phenotyping of Methylobacterium Species.</title>
        <authorList>
            <person name="Alessa O."/>
            <person name="Ogura Y."/>
            <person name="Fujitani Y."/>
            <person name="Takami H."/>
            <person name="Hayashi T."/>
            <person name="Sahin N."/>
            <person name="Tani A."/>
        </authorList>
    </citation>
    <scope>NUCLEOTIDE SEQUENCE [LARGE SCALE GENOMIC DNA]</scope>
    <source>
        <strain evidence="4 5">DSM 23679</strain>
    </source>
</reference>
<evidence type="ECO:0000256" key="2">
    <source>
        <dbReference type="ARBA" id="ARBA00023163"/>
    </source>
</evidence>
<evidence type="ECO:0000313" key="5">
    <source>
        <dbReference type="Proteomes" id="UP001055117"/>
    </source>
</evidence>
<keyword evidence="2" id="KW-0804">Transcription</keyword>
<organism evidence="4 5">
    <name type="scientific">Methylobacterium cerastii</name>
    <dbReference type="NCBI Taxonomy" id="932741"/>
    <lineage>
        <taxon>Bacteria</taxon>
        <taxon>Pseudomonadati</taxon>
        <taxon>Pseudomonadota</taxon>
        <taxon>Alphaproteobacteria</taxon>
        <taxon>Hyphomicrobiales</taxon>
        <taxon>Methylobacteriaceae</taxon>
        <taxon>Methylobacterium</taxon>
    </lineage>
</organism>
<sequence>MRDRTRHYRGHSVKTVKKCAAGPRGDLDRAGFVALVCAAAEGIVRDQGVRALGMRPLATAIGYAPNSIYNAVGDLDAVLLRVNARTFGRLKAALESAIDPEASPRANAAALAEAYLGFVAADPAVWSLVSDHAPARGAAVPDWYWEALAGATDLVDATLKPLLPAADERARAVAALWASLHGLASLSTSGKLGALTDAAPIDLARMLVARFLAPDA</sequence>
<evidence type="ECO:0000313" key="4">
    <source>
        <dbReference type="EMBL" id="GJD44225.1"/>
    </source>
</evidence>
<name>A0ABQ4QH66_9HYPH</name>
<gene>
    <name evidence="4" type="ORF">AFCDBAGC_2091</name>
</gene>
<dbReference type="InterPro" id="IPR036271">
    <property type="entry name" value="Tet_transcr_reg_TetR-rel_C_sf"/>
</dbReference>
<feature type="domain" description="HTH-type transcriptional regulator MT1864/Rv1816-like C-terminal" evidence="3">
    <location>
        <begin position="109"/>
        <end position="210"/>
    </location>
</feature>
<dbReference type="InterPro" id="IPR009057">
    <property type="entry name" value="Homeodomain-like_sf"/>
</dbReference>
<dbReference type="Gene3D" id="1.10.357.10">
    <property type="entry name" value="Tetracycline Repressor, domain 2"/>
    <property type="match status" value="1"/>
</dbReference>
<dbReference type="InterPro" id="IPR025996">
    <property type="entry name" value="MT1864/Rv1816-like_C"/>
</dbReference>
<keyword evidence="1" id="KW-0805">Transcription regulation</keyword>
<comment type="caution">
    <text evidence="4">The sequence shown here is derived from an EMBL/GenBank/DDBJ whole genome shotgun (WGS) entry which is preliminary data.</text>
</comment>
<accession>A0ABQ4QH66</accession>
<dbReference type="Pfam" id="PF13305">
    <property type="entry name" value="TetR_C_33"/>
    <property type="match status" value="1"/>
</dbReference>
<dbReference type="EMBL" id="BPQG01000030">
    <property type="protein sequence ID" value="GJD44225.1"/>
    <property type="molecule type" value="Genomic_DNA"/>
</dbReference>